<feature type="region of interest" description="Disordered" evidence="10">
    <location>
        <begin position="204"/>
        <end position="225"/>
    </location>
</feature>
<evidence type="ECO:0000256" key="1">
    <source>
        <dbReference type="ARBA" id="ARBA00001638"/>
    </source>
</evidence>
<name>A0A418BTV5_APHAT</name>
<dbReference type="Gene3D" id="1.10.3210.10">
    <property type="entry name" value="Hypothetical protein af1432"/>
    <property type="match status" value="1"/>
</dbReference>
<dbReference type="InterPro" id="IPR006674">
    <property type="entry name" value="HD_domain"/>
</dbReference>
<keyword evidence="9" id="KW-0378">Hydrolase</keyword>
<dbReference type="EMBL" id="QUTB01005855">
    <property type="protein sequence ID" value="RHY52933.1"/>
    <property type="molecule type" value="Genomic_DNA"/>
</dbReference>
<dbReference type="InterPro" id="IPR039356">
    <property type="entry name" value="YfbR/HDDC2"/>
</dbReference>
<protein>
    <recommendedName>
        <fullName evidence="7">5'-deoxynucleotidase</fullName>
        <ecNumber evidence="7">3.1.3.89</ecNumber>
    </recommendedName>
</protein>
<comment type="similarity">
    <text evidence="5">Belongs to the HDDC2 family.</text>
</comment>
<comment type="function">
    <text evidence="4">Catalyzes the dephosphorylation of the nucleoside 5'-monophosphates deoxyadenosine monophosphate (dAMP), deoxycytidine monophosphate (dCMP), deoxyguanosine monophosphate (dGMP) and deoxythymidine monophosphate (dTMP).</text>
</comment>
<comment type="catalytic activity">
    <reaction evidence="1">
        <text>a 2'-deoxyribonucleoside 5'-phosphate + H2O = a 2'-deoxyribonucleoside + phosphate</text>
        <dbReference type="Rhea" id="RHEA:36167"/>
        <dbReference type="ChEBI" id="CHEBI:15377"/>
        <dbReference type="ChEBI" id="CHEBI:18274"/>
        <dbReference type="ChEBI" id="CHEBI:43474"/>
        <dbReference type="ChEBI" id="CHEBI:65317"/>
        <dbReference type="EC" id="3.1.3.89"/>
    </reaction>
</comment>
<accession>A0A418BTV5</accession>
<evidence type="ECO:0000256" key="8">
    <source>
        <dbReference type="ARBA" id="ARBA00022723"/>
    </source>
</evidence>
<dbReference type="PANTHER" id="PTHR11845">
    <property type="entry name" value="5'-DEOXYNUCLEOTIDASE HDDC2"/>
    <property type="match status" value="1"/>
</dbReference>
<dbReference type="AlphaFoldDB" id="A0A418BTV5"/>
<keyword evidence="8" id="KW-0479">Metal-binding</keyword>
<comment type="subunit">
    <text evidence="6">Homodimer.</text>
</comment>
<feature type="compositionally biased region" description="Low complexity" evidence="10">
    <location>
        <begin position="210"/>
        <end position="225"/>
    </location>
</feature>
<evidence type="ECO:0000256" key="5">
    <source>
        <dbReference type="ARBA" id="ARBA00009999"/>
    </source>
</evidence>
<evidence type="ECO:0000256" key="7">
    <source>
        <dbReference type="ARBA" id="ARBA00012964"/>
    </source>
</evidence>
<evidence type="ECO:0000256" key="9">
    <source>
        <dbReference type="ARBA" id="ARBA00022801"/>
    </source>
</evidence>
<dbReference type="PANTHER" id="PTHR11845:SF13">
    <property type="entry name" value="5'-DEOXYNUCLEOTIDASE HDDC2"/>
    <property type="match status" value="1"/>
</dbReference>
<proteinExistence type="inferred from homology"/>
<gene>
    <name evidence="12" type="ORF">DYB34_006047</name>
</gene>
<dbReference type="GO" id="GO:0046872">
    <property type="term" value="F:metal ion binding"/>
    <property type="evidence" value="ECO:0007669"/>
    <property type="project" value="UniProtKB-KW"/>
</dbReference>
<evidence type="ECO:0000256" key="10">
    <source>
        <dbReference type="SAM" id="MobiDB-lite"/>
    </source>
</evidence>
<sequence length="225" mass="25342">LLTSVAAMTTRGITATSAVEFLRICGQLKRLKRTGWVNHHVNGPESVADHMYRMAMCTLLLDGDSSLDKTRCIKMAIVHDLAESFVGDITPHDGVSNEEKHRLELARALAGWYIYPPPIPPWLLHMVSLDLALEIKELWHEYEDATSDEAKLVKDFDKFEMILQADEYEGAQDNLQLDQFFAGTQGKFKTPLVQSWVAELDAQRHRRRTASTPEVSTTTTTPTTS</sequence>
<comment type="caution">
    <text evidence="12">The sequence shown here is derived from an EMBL/GenBank/DDBJ whole genome shotgun (WGS) entry which is preliminary data.</text>
</comment>
<dbReference type="Proteomes" id="UP000283543">
    <property type="component" value="Unassembled WGS sequence"/>
</dbReference>
<evidence type="ECO:0000256" key="4">
    <source>
        <dbReference type="ARBA" id="ARBA00004074"/>
    </source>
</evidence>
<feature type="non-terminal residue" evidence="12">
    <location>
        <position position="1"/>
    </location>
</feature>
<dbReference type="PROSITE" id="PS51831">
    <property type="entry name" value="HD"/>
    <property type="match status" value="1"/>
</dbReference>
<evidence type="ECO:0000259" key="11">
    <source>
        <dbReference type="PROSITE" id="PS51831"/>
    </source>
</evidence>
<dbReference type="SMART" id="SM00471">
    <property type="entry name" value="HDc"/>
    <property type="match status" value="1"/>
</dbReference>
<evidence type="ECO:0000256" key="6">
    <source>
        <dbReference type="ARBA" id="ARBA00011738"/>
    </source>
</evidence>
<dbReference type="SUPFAM" id="SSF109604">
    <property type="entry name" value="HD-domain/PDEase-like"/>
    <property type="match status" value="1"/>
</dbReference>
<dbReference type="GO" id="GO:0005737">
    <property type="term" value="C:cytoplasm"/>
    <property type="evidence" value="ECO:0007669"/>
    <property type="project" value="TreeGrafter"/>
</dbReference>
<dbReference type="GO" id="GO:0002953">
    <property type="term" value="F:5'-deoxynucleotidase activity"/>
    <property type="evidence" value="ECO:0007669"/>
    <property type="project" value="UniProtKB-EC"/>
</dbReference>
<dbReference type="Pfam" id="PF13023">
    <property type="entry name" value="HD_3"/>
    <property type="match status" value="1"/>
</dbReference>
<dbReference type="FunFam" id="1.10.3210.10:FF:000016">
    <property type="entry name" value="HD domain-containing protein 2"/>
    <property type="match status" value="1"/>
</dbReference>
<feature type="domain" description="HD" evidence="11">
    <location>
        <begin position="47"/>
        <end position="162"/>
    </location>
</feature>
<dbReference type="EC" id="3.1.3.89" evidence="7"/>
<evidence type="ECO:0000313" key="13">
    <source>
        <dbReference type="Proteomes" id="UP000283543"/>
    </source>
</evidence>
<evidence type="ECO:0000256" key="2">
    <source>
        <dbReference type="ARBA" id="ARBA00001936"/>
    </source>
</evidence>
<reference evidence="12 13" key="1">
    <citation type="submission" date="2018-08" db="EMBL/GenBank/DDBJ databases">
        <title>Aphanomyces genome sequencing and annotation.</title>
        <authorList>
            <person name="Minardi D."/>
            <person name="Oidtmann B."/>
            <person name="Van Der Giezen M."/>
            <person name="Studholme D.J."/>
        </authorList>
    </citation>
    <scope>NUCLEOTIDE SEQUENCE [LARGE SCALE GENOMIC DNA]</scope>
    <source>
        <strain evidence="12 13">Si</strain>
    </source>
</reference>
<comment type="cofactor">
    <cofactor evidence="3">
        <name>Co(2+)</name>
        <dbReference type="ChEBI" id="CHEBI:48828"/>
    </cofactor>
</comment>
<organism evidence="12 13">
    <name type="scientific">Aphanomyces astaci</name>
    <name type="common">Crayfish plague agent</name>
    <dbReference type="NCBI Taxonomy" id="112090"/>
    <lineage>
        <taxon>Eukaryota</taxon>
        <taxon>Sar</taxon>
        <taxon>Stramenopiles</taxon>
        <taxon>Oomycota</taxon>
        <taxon>Saprolegniomycetes</taxon>
        <taxon>Saprolegniales</taxon>
        <taxon>Verrucalvaceae</taxon>
        <taxon>Aphanomyces</taxon>
    </lineage>
</organism>
<evidence type="ECO:0000313" key="12">
    <source>
        <dbReference type="EMBL" id="RHY52933.1"/>
    </source>
</evidence>
<comment type="cofactor">
    <cofactor evidence="2">
        <name>Mn(2+)</name>
        <dbReference type="ChEBI" id="CHEBI:29035"/>
    </cofactor>
</comment>
<dbReference type="InterPro" id="IPR003607">
    <property type="entry name" value="HD/PDEase_dom"/>
</dbReference>
<dbReference type="VEuPathDB" id="FungiDB:H257_11686"/>
<evidence type="ECO:0000256" key="3">
    <source>
        <dbReference type="ARBA" id="ARBA00001941"/>
    </source>
</evidence>